<comment type="caution">
    <text evidence="2">The sequence shown here is derived from an EMBL/GenBank/DDBJ whole genome shotgun (WGS) entry which is preliminary data.</text>
</comment>
<dbReference type="EMBL" id="JAGMVJ010000043">
    <property type="protein sequence ID" value="KAH7066446.1"/>
    <property type="molecule type" value="Genomic_DNA"/>
</dbReference>
<evidence type="ECO:0000256" key="1">
    <source>
        <dbReference type="SAM" id="SignalP"/>
    </source>
</evidence>
<dbReference type="OrthoDB" id="3787080at2759"/>
<organism evidence="2 4">
    <name type="scientific">Paraphoma chrysanthemicola</name>
    <dbReference type="NCBI Taxonomy" id="798071"/>
    <lineage>
        <taxon>Eukaryota</taxon>
        <taxon>Fungi</taxon>
        <taxon>Dikarya</taxon>
        <taxon>Ascomycota</taxon>
        <taxon>Pezizomycotina</taxon>
        <taxon>Dothideomycetes</taxon>
        <taxon>Pleosporomycetidae</taxon>
        <taxon>Pleosporales</taxon>
        <taxon>Pleosporineae</taxon>
        <taxon>Phaeosphaeriaceae</taxon>
        <taxon>Paraphoma</taxon>
    </lineage>
</organism>
<keyword evidence="4" id="KW-1185">Reference proteome</keyword>
<sequence>MRPTPTLLLAIFAMILLTSMVSAMPTPENTLSLTPSTSSPSIASVTPVDPNTAINTTAKLAPVVKLHLFTSASCKGIYRVLTMEPNTCYGLNGAQALRVVDFDAGLKYNALRITRGEKCDAGWELQPLEEACSDVGVYGSIKVLVNTEW</sequence>
<proteinExistence type="predicted"/>
<protein>
    <submittedName>
        <fullName evidence="2">Uncharacterized protein</fullName>
    </submittedName>
</protein>
<feature type="chain" id="PRO_5040649432" evidence="1">
    <location>
        <begin position="24"/>
        <end position="149"/>
    </location>
</feature>
<evidence type="ECO:0000313" key="2">
    <source>
        <dbReference type="EMBL" id="KAH7066446.1"/>
    </source>
</evidence>
<gene>
    <name evidence="3" type="ORF">FB567DRAFT_581774</name>
    <name evidence="2" type="ORF">FB567DRAFT_585623</name>
</gene>
<keyword evidence="1" id="KW-0732">Signal</keyword>
<evidence type="ECO:0000313" key="4">
    <source>
        <dbReference type="Proteomes" id="UP000813461"/>
    </source>
</evidence>
<dbReference type="Proteomes" id="UP000813461">
    <property type="component" value="Unassembled WGS sequence"/>
</dbReference>
<name>A0A8K0VRP0_9PLEO</name>
<dbReference type="AlphaFoldDB" id="A0A8K0VRP0"/>
<evidence type="ECO:0000313" key="3">
    <source>
        <dbReference type="EMBL" id="KAH7082430.1"/>
    </source>
</evidence>
<dbReference type="EMBL" id="JAGMVJ010000014">
    <property type="protein sequence ID" value="KAH7082430.1"/>
    <property type="molecule type" value="Genomic_DNA"/>
</dbReference>
<feature type="signal peptide" evidence="1">
    <location>
        <begin position="1"/>
        <end position="23"/>
    </location>
</feature>
<accession>A0A8K0VRP0</accession>
<reference evidence="2" key="1">
    <citation type="journal article" date="2021" name="Nat. Commun.">
        <title>Genetic determinants of endophytism in the Arabidopsis root mycobiome.</title>
        <authorList>
            <person name="Mesny F."/>
            <person name="Miyauchi S."/>
            <person name="Thiergart T."/>
            <person name="Pickel B."/>
            <person name="Atanasova L."/>
            <person name="Karlsson M."/>
            <person name="Huettel B."/>
            <person name="Barry K.W."/>
            <person name="Haridas S."/>
            <person name="Chen C."/>
            <person name="Bauer D."/>
            <person name="Andreopoulos W."/>
            <person name="Pangilinan J."/>
            <person name="LaButti K."/>
            <person name="Riley R."/>
            <person name="Lipzen A."/>
            <person name="Clum A."/>
            <person name="Drula E."/>
            <person name="Henrissat B."/>
            <person name="Kohler A."/>
            <person name="Grigoriev I.V."/>
            <person name="Martin F.M."/>
            <person name="Hacquard S."/>
        </authorList>
    </citation>
    <scope>NUCLEOTIDE SEQUENCE</scope>
    <source>
        <strain evidence="2">MPI-SDFR-AT-0120</strain>
    </source>
</reference>